<feature type="domain" description="GST N-terminal" evidence="1">
    <location>
        <begin position="10"/>
        <end position="102"/>
    </location>
</feature>
<dbReference type="InterPro" id="IPR036249">
    <property type="entry name" value="Thioredoxin-like_sf"/>
</dbReference>
<dbReference type="AlphaFoldDB" id="A0A0W0F173"/>
<dbReference type="Pfam" id="PF13409">
    <property type="entry name" value="GST_N_2"/>
    <property type="match status" value="1"/>
</dbReference>
<dbReference type="Proteomes" id="UP000054988">
    <property type="component" value="Unassembled WGS sequence"/>
</dbReference>
<dbReference type="SUPFAM" id="SSF52833">
    <property type="entry name" value="Thioredoxin-like"/>
    <property type="match status" value="1"/>
</dbReference>
<organism evidence="2 3">
    <name type="scientific">Moniliophthora roreri</name>
    <name type="common">Frosty pod rot fungus</name>
    <name type="synonym">Monilia roreri</name>
    <dbReference type="NCBI Taxonomy" id="221103"/>
    <lineage>
        <taxon>Eukaryota</taxon>
        <taxon>Fungi</taxon>
        <taxon>Dikarya</taxon>
        <taxon>Basidiomycota</taxon>
        <taxon>Agaricomycotina</taxon>
        <taxon>Agaricomycetes</taxon>
        <taxon>Agaricomycetidae</taxon>
        <taxon>Agaricales</taxon>
        <taxon>Marasmiineae</taxon>
        <taxon>Marasmiaceae</taxon>
        <taxon>Moniliophthora</taxon>
    </lineage>
</organism>
<accession>A0A0W0F173</accession>
<evidence type="ECO:0000313" key="2">
    <source>
        <dbReference type="EMBL" id="KTB30103.1"/>
    </source>
</evidence>
<evidence type="ECO:0000313" key="3">
    <source>
        <dbReference type="Proteomes" id="UP000054988"/>
    </source>
</evidence>
<name>A0A0W0F173_MONRR</name>
<proteinExistence type="predicted"/>
<comment type="caution">
    <text evidence="2">The sequence shown here is derived from an EMBL/GenBank/DDBJ whole genome shotgun (WGS) entry which is preliminary data.</text>
</comment>
<dbReference type="EMBL" id="LATX01002398">
    <property type="protein sequence ID" value="KTB30103.1"/>
    <property type="molecule type" value="Genomic_DNA"/>
</dbReference>
<dbReference type="Gene3D" id="1.20.1050.10">
    <property type="match status" value="1"/>
</dbReference>
<gene>
    <name evidence="2" type="ORF">WG66_17319</name>
</gene>
<dbReference type="InterPro" id="IPR054416">
    <property type="entry name" value="GST_UstS-like_C"/>
</dbReference>
<evidence type="ECO:0000259" key="1">
    <source>
        <dbReference type="PROSITE" id="PS50404"/>
    </source>
</evidence>
<sequence>MITLYDVGPLVIDGKESGFSPFVRRIMYILNYKRLPYQVKLLRYEDIEPTAKSVGAPPTALRADGITPRYTVPFLVDSTTNTAVSDSILIAEYLDTAYPSSPQTTPKATQVLVDTIFQKFRPLYAVMGPIVRKKLTPVLLEGQRKVYGDAAASLVLTPEQETAIWESTKASFDEIYRDVEELREPTYADFALASMFWAVRMTFGRDSTQWKEVSTEWARGRIGKVSDVVEGYESTQL</sequence>
<dbReference type="Gene3D" id="3.40.30.10">
    <property type="entry name" value="Glutaredoxin"/>
    <property type="match status" value="1"/>
</dbReference>
<dbReference type="InterPro" id="IPR004045">
    <property type="entry name" value="Glutathione_S-Trfase_N"/>
</dbReference>
<dbReference type="Pfam" id="PF22041">
    <property type="entry name" value="GST_C_7"/>
    <property type="match status" value="1"/>
</dbReference>
<protein>
    <recommendedName>
        <fullName evidence="1">GST N-terminal domain-containing protein</fullName>
    </recommendedName>
</protein>
<dbReference type="PROSITE" id="PS50404">
    <property type="entry name" value="GST_NTER"/>
    <property type="match status" value="1"/>
</dbReference>
<reference evidence="2 3" key="1">
    <citation type="submission" date="2015-12" db="EMBL/GenBank/DDBJ databases">
        <title>Draft genome sequence of Moniliophthora roreri, the causal agent of frosty pod rot of cacao.</title>
        <authorList>
            <person name="Aime M.C."/>
            <person name="Diaz-Valderrama J.R."/>
            <person name="Kijpornyongpan T."/>
            <person name="Phillips-Mora W."/>
        </authorList>
    </citation>
    <scope>NUCLEOTIDE SEQUENCE [LARGE SCALE GENOMIC DNA]</scope>
    <source>
        <strain evidence="2 3">MCA 2952</strain>
    </source>
</reference>